<dbReference type="PROSITE" id="PS00194">
    <property type="entry name" value="THIOREDOXIN_1"/>
    <property type="match status" value="1"/>
</dbReference>
<dbReference type="PROSITE" id="PS51352">
    <property type="entry name" value="THIOREDOXIN_2"/>
    <property type="match status" value="1"/>
</dbReference>
<dbReference type="PRINTS" id="PR00421">
    <property type="entry name" value="THIOREDOXIN"/>
</dbReference>
<reference evidence="4 5" key="1">
    <citation type="journal article" date="2011" name="Proc. Natl. Acad. Sci. U.S.A.">
        <title>Evolutionary erosion of yeast sex chromosomes by mating-type switching accidents.</title>
        <authorList>
            <person name="Gordon J.L."/>
            <person name="Armisen D."/>
            <person name="Proux-Wera E."/>
            <person name="Oheigeartaigh S.S."/>
            <person name="Byrne K.P."/>
            <person name="Wolfe K.H."/>
        </authorList>
    </citation>
    <scope>NUCLEOTIDE SEQUENCE [LARGE SCALE GENOMIC DNA]</scope>
    <source>
        <strain evidence="5">ATCC 24235 / CBS 4417 / NBRC 1672 / NRRL Y-8282 / UCD 70-5</strain>
    </source>
</reference>
<dbReference type="GeneID" id="11533591"/>
<gene>
    <name evidence="4" type="primary">TPHA0G00520</name>
    <name evidence="4" type="ordered locus">TPHA_0G00520</name>
</gene>
<dbReference type="KEGG" id="tpf:TPHA_0G00520"/>
<dbReference type="Proteomes" id="UP000005666">
    <property type="component" value="Chromosome 7"/>
</dbReference>
<feature type="compositionally biased region" description="Basic residues" evidence="1">
    <location>
        <begin position="318"/>
        <end position="341"/>
    </location>
</feature>
<organism evidence="4 5">
    <name type="scientific">Tetrapisispora phaffii (strain ATCC 24235 / CBS 4417 / NBRC 1672 / NRRL Y-8282 / UCD 70-5)</name>
    <name type="common">Yeast</name>
    <name type="synonym">Fabospora phaffii</name>
    <dbReference type="NCBI Taxonomy" id="1071381"/>
    <lineage>
        <taxon>Eukaryota</taxon>
        <taxon>Fungi</taxon>
        <taxon>Dikarya</taxon>
        <taxon>Ascomycota</taxon>
        <taxon>Saccharomycotina</taxon>
        <taxon>Saccharomycetes</taxon>
        <taxon>Saccharomycetales</taxon>
        <taxon>Saccharomycetaceae</taxon>
        <taxon>Tetrapisispora</taxon>
    </lineage>
</organism>
<dbReference type="GO" id="GO:0034976">
    <property type="term" value="P:response to endoplasmic reticulum stress"/>
    <property type="evidence" value="ECO:0007669"/>
    <property type="project" value="TreeGrafter"/>
</dbReference>
<dbReference type="RefSeq" id="XP_003686322.1">
    <property type="nucleotide sequence ID" value="XM_003686274.1"/>
</dbReference>
<dbReference type="InterPro" id="IPR013766">
    <property type="entry name" value="Thioredoxin_domain"/>
</dbReference>
<dbReference type="GO" id="GO:0005788">
    <property type="term" value="C:endoplasmic reticulum lumen"/>
    <property type="evidence" value="ECO:0007669"/>
    <property type="project" value="TreeGrafter"/>
</dbReference>
<dbReference type="eggNOG" id="KOG0191">
    <property type="taxonomic scope" value="Eukaryota"/>
</dbReference>
<name>G8BVG0_TETPH</name>
<sequence length="341" mass="39108">MLVGTILRVVFICLQLRSSAASNENNFYDDNPYIMELTGKNFDKVIDNTNYTTMVEFYAPWCGYCQKFKPVMEQVSKKLNGLMNVAAVNCDLSINKRLCSEQGIEGFPTVLFYSPMRINISVTYEDRTLFKRPAKQLYSGERKVAPIMNYAYTKIVNYAKKVTATKTIEKILGQKASVDGKTQSRDLKMMLFSEKDKVFPLLKAIAIDWLGIMDVYLVAKTRLTAFMAEHSALKESHPNISLYLEELLAHQIEHKTKKDRRLVVFDTANDIYYEYDGDSFNKPEIAQFVTEKFGKVPLEGPTSKKHKMIESILTGKNHNAKSRGTRKSREKSKNKRVHDEL</sequence>
<proteinExistence type="predicted"/>
<evidence type="ECO:0000313" key="4">
    <source>
        <dbReference type="EMBL" id="CCE63888.1"/>
    </source>
</evidence>
<dbReference type="InterPro" id="IPR017937">
    <property type="entry name" value="Thioredoxin_CS"/>
</dbReference>
<dbReference type="AlphaFoldDB" id="G8BVG0"/>
<dbReference type="GO" id="GO:0019153">
    <property type="term" value="F:protein-disulfide reductase (glutathione) activity"/>
    <property type="evidence" value="ECO:0007669"/>
    <property type="project" value="EnsemblFungi"/>
</dbReference>
<accession>G8BVG0</accession>
<dbReference type="InterPro" id="IPR036249">
    <property type="entry name" value="Thioredoxin-like_sf"/>
</dbReference>
<evidence type="ECO:0000256" key="2">
    <source>
        <dbReference type="SAM" id="SignalP"/>
    </source>
</evidence>
<dbReference type="SUPFAM" id="SSF52833">
    <property type="entry name" value="Thioredoxin-like"/>
    <property type="match status" value="1"/>
</dbReference>
<feature type="chain" id="PRO_5003508635" description="Thioredoxin domain-containing protein" evidence="2">
    <location>
        <begin position="22"/>
        <end position="341"/>
    </location>
</feature>
<feature type="domain" description="Thioredoxin" evidence="3">
    <location>
        <begin position="14"/>
        <end position="161"/>
    </location>
</feature>
<dbReference type="Gene3D" id="3.40.30.10">
    <property type="entry name" value="Glutaredoxin"/>
    <property type="match status" value="2"/>
</dbReference>
<dbReference type="STRING" id="1071381.G8BVG0"/>
<dbReference type="OMA" id="QVASVNC"/>
<evidence type="ECO:0000313" key="5">
    <source>
        <dbReference type="Proteomes" id="UP000005666"/>
    </source>
</evidence>
<dbReference type="Pfam" id="PF00085">
    <property type="entry name" value="Thioredoxin"/>
    <property type="match status" value="1"/>
</dbReference>
<protein>
    <recommendedName>
        <fullName evidence="3">Thioredoxin domain-containing protein</fullName>
    </recommendedName>
</protein>
<dbReference type="PANTHER" id="PTHR45815">
    <property type="entry name" value="PROTEIN DISULFIDE-ISOMERASE A6"/>
    <property type="match status" value="1"/>
</dbReference>
<dbReference type="HOGENOM" id="CLU_059951_0_0_1"/>
<evidence type="ECO:0000256" key="1">
    <source>
        <dbReference type="SAM" id="MobiDB-lite"/>
    </source>
</evidence>
<evidence type="ECO:0000259" key="3">
    <source>
        <dbReference type="PROSITE" id="PS51352"/>
    </source>
</evidence>
<dbReference type="OrthoDB" id="10264505at2759"/>
<feature type="region of interest" description="Disordered" evidence="1">
    <location>
        <begin position="299"/>
        <end position="341"/>
    </location>
</feature>
<dbReference type="GO" id="GO:0003756">
    <property type="term" value="F:protein disulfide isomerase activity"/>
    <property type="evidence" value="ECO:0007669"/>
    <property type="project" value="EnsemblFungi"/>
</dbReference>
<keyword evidence="2" id="KW-0732">Signal</keyword>
<dbReference type="PANTHER" id="PTHR45815:SF3">
    <property type="entry name" value="PROTEIN DISULFIDE-ISOMERASE A6"/>
    <property type="match status" value="1"/>
</dbReference>
<dbReference type="EMBL" id="HE612862">
    <property type="protein sequence ID" value="CCE63888.1"/>
    <property type="molecule type" value="Genomic_DNA"/>
</dbReference>
<keyword evidence="5" id="KW-1185">Reference proteome</keyword>
<dbReference type="GO" id="GO:0006457">
    <property type="term" value="P:protein folding"/>
    <property type="evidence" value="ECO:0007669"/>
    <property type="project" value="EnsemblFungi"/>
</dbReference>
<feature type="signal peptide" evidence="2">
    <location>
        <begin position="1"/>
        <end position="21"/>
    </location>
</feature>